<gene>
    <name evidence="2" type="ORF">S01H1_11279</name>
</gene>
<comment type="caution">
    <text evidence="2">The sequence shown here is derived from an EMBL/GenBank/DDBJ whole genome shotgun (WGS) entry which is preliminary data.</text>
</comment>
<reference evidence="2" key="1">
    <citation type="journal article" date="2014" name="Front. Microbiol.">
        <title>High frequency of phylogenetically diverse reductive dehalogenase-homologous genes in deep subseafloor sedimentary metagenomes.</title>
        <authorList>
            <person name="Kawai M."/>
            <person name="Futagami T."/>
            <person name="Toyoda A."/>
            <person name="Takaki Y."/>
            <person name="Nishi S."/>
            <person name="Hori S."/>
            <person name="Arai W."/>
            <person name="Tsubouchi T."/>
            <person name="Morono Y."/>
            <person name="Uchiyama I."/>
            <person name="Ito T."/>
            <person name="Fujiyama A."/>
            <person name="Inagaki F."/>
            <person name="Takami H."/>
        </authorList>
    </citation>
    <scope>NUCLEOTIDE SEQUENCE</scope>
    <source>
        <strain evidence="2">Expedition CK06-06</strain>
    </source>
</reference>
<dbReference type="InterPro" id="IPR006311">
    <property type="entry name" value="TAT_signal"/>
</dbReference>
<dbReference type="InterPro" id="IPR002925">
    <property type="entry name" value="Dienelactn_hydro"/>
</dbReference>
<evidence type="ECO:0000259" key="1">
    <source>
        <dbReference type="Pfam" id="PF01738"/>
    </source>
</evidence>
<feature type="domain" description="Dienelactone hydrolase" evidence="1">
    <location>
        <begin position="146"/>
        <end position="276"/>
    </location>
</feature>
<protein>
    <recommendedName>
        <fullName evidence="1">Dienelactone hydrolase domain-containing protein</fullName>
    </recommendedName>
</protein>
<proteinExistence type="predicted"/>
<name>X0SAR8_9ZZZZ</name>
<sequence>MTGKPMRDRAAILRRGFGGRRPKLQRRRAAKAAAAALCAAAVLGAWTPIAVSAVSGEKKQKPPYYPDRFDLTYYLDGQGRKHPVKTVEDWAKRRAHILANAQLVMGPLPGKEKKVPPDVKVLKTWESPLVTFKKITYAAEKGDHVPAYLLVPKNLKGKAPAVLCLHWTDRANGALKLISGGRAYARELAKRGYVTIAPDNVYSGENKSDPYKLGYKSGTMKAIWNHMRAVDLLQSLPEVDGERIGSIGFSLGGHSSVFLAAFDPRVKAVVTGAGLGPIMRLCADKGNQYTVRVWK</sequence>
<accession>X0SAR8</accession>
<dbReference type="GO" id="GO:0016787">
    <property type="term" value="F:hydrolase activity"/>
    <property type="evidence" value="ECO:0007669"/>
    <property type="project" value="InterPro"/>
</dbReference>
<dbReference type="PANTHER" id="PTHR22946:SF0">
    <property type="entry name" value="DIENELACTONE HYDROLASE DOMAIN-CONTAINING PROTEIN"/>
    <property type="match status" value="1"/>
</dbReference>
<dbReference type="EMBL" id="BARS01005749">
    <property type="protein sequence ID" value="GAF78114.1"/>
    <property type="molecule type" value="Genomic_DNA"/>
</dbReference>
<dbReference type="PANTHER" id="PTHR22946">
    <property type="entry name" value="DIENELACTONE HYDROLASE DOMAIN-CONTAINING PROTEIN-RELATED"/>
    <property type="match status" value="1"/>
</dbReference>
<organism evidence="2">
    <name type="scientific">marine sediment metagenome</name>
    <dbReference type="NCBI Taxonomy" id="412755"/>
    <lineage>
        <taxon>unclassified sequences</taxon>
        <taxon>metagenomes</taxon>
        <taxon>ecological metagenomes</taxon>
    </lineage>
</organism>
<dbReference type="AlphaFoldDB" id="X0SAR8"/>
<dbReference type="PROSITE" id="PS51318">
    <property type="entry name" value="TAT"/>
    <property type="match status" value="1"/>
</dbReference>
<feature type="non-terminal residue" evidence="2">
    <location>
        <position position="295"/>
    </location>
</feature>
<dbReference type="InterPro" id="IPR050261">
    <property type="entry name" value="FrsA_esterase"/>
</dbReference>
<dbReference type="InterPro" id="IPR029058">
    <property type="entry name" value="AB_hydrolase_fold"/>
</dbReference>
<dbReference type="SUPFAM" id="SSF53474">
    <property type="entry name" value="alpha/beta-Hydrolases"/>
    <property type="match status" value="1"/>
</dbReference>
<dbReference type="Pfam" id="PF01738">
    <property type="entry name" value="DLH"/>
    <property type="match status" value="1"/>
</dbReference>
<evidence type="ECO:0000313" key="2">
    <source>
        <dbReference type="EMBL" id="GAF78114.1"/>
    </source>
</evidence>
<dbReference type="Gene3D" id="3.40.50.1820">
    <property type="entry name" value="alpha/beta hydrolase"/>
    <property type="match status" value="1"/>
</dbReference>